<name>A0A1S2MEH4_9BACI</name>
<keyword evidence="9 12" id="KW-0456">Lyase</keyword>
<feature type="modified residue" description="Pyruvic acid (Ser); by autocatalysis" evidence="12">
    <location>
        <position position="227"/>
    </location>
</feature>
<evidence type="ECO:0000256" key="4">
    <source>
        <dbReference type="ARBA" id="ARBA00022793"/>
    </source>
</evidence>
<evidence type="ECO:0000256" key="1">
    <source>
        <dbReference type="ARBA" id="ARBA00005189"/>
    </source>
</evidence>
<dbReference type="Proteomes" id="UP000180057">
    <property type="component" value="Unassembled WGS sequence"/>
</dbReference>
<evidence type="ECO:0000256" key="11">
    <source>
        <dbReference type="ARBA" id="ARBA00023317"/>
    </source>
</evidence>
<dbReference type="GO" id="GO:0005886">
    <property type="term" value="C:plasma membrane"/>
    <property type="evidence" value="ECO:0007669"/>
    <property type="project" value="UniProtKB-SubCell"/>
</dbReference>
<comment type="subunit">
    <text evidence="12">Heterodimer of a large membrane-associated beta subunit and a small pyruvoyl-containing alpha subunit.</text>
</comment>
<comment type="pathway">
    <text evidence="12">Phospholipid metabolism; phosphatidylethanolamine biosynthesis; phosphatidylethanolamine from CDP-diacylglycerol: step 2/2.</text>
</comment>
<evidence type="ECO:0000256" key="7">
    <source>
        <dbReference type="ARBA" id="ARBA00023145"/>
    </source>
</evidence>
<evidence type="ECO:0000256" key="8">
    <source>
        <dbReference type="ARBA" id="ARBA00023209"/>
    </source>
</evidence>
<comment type="caution">
    <text evidence="13">The sequence shown here is derived from an EMBL/GenBank/DDBJ whole genome shotgun (WGS) entry which is preliminary data.</text>
</comment>
<evidence type="ECO:0000256" key="6">
    <source>
        <dbReference type="ARBA" id="ARBA00023136"/>
    </source>
</evidence>
<dbReference type="STRING" id="472963.BKP45_05265"/>
<organism evidence="13 14">
    <name type="scientific">Anaerobacillus alkalidiazotrophicus</name>
    <dbReference type="NCBI Taxonomy" id="472963"/>
    <lineage>
        <taxon>Bacteria</taxon>
        <taxon>Bacillati</taxon>
        <taxon>Bacillota</taxon>
        <taxon>Bacilli</taxon>
        <taxon>Bacillales</taxon>
        <taxon>Bacillaceae</taxon>
        <taxon>Anaerobacillus</taxon>
    </lineage>
</organism>
<feature type="chain" id="PRO_5023309749" description="Phosphatidylserine decarboxylase alpha chain" evidence="12">
    <location>
        <begin position="227"/>
        <end position="261"/>
    </location>
</feature>
<feature type="active site" description="Charge relay system; for autoendoproteolytic cleavage activity" evidence="12">
    <location>
        <position position="86"/>
    </location>
</feature>
<dbReference type="AlphaFoldDB" id="A0A1S2MEH4"/>
<gene>
    <name evidence="12" type="primary">psd</name>
    <name evidence="13" type="ORF">BKP45_05265</name>
</gene>
<reference evidence="13 14" key="1">
    <citation type="submission" date="2016-10" db="EMBL/GenBank/DDBJ databases">
        <title>Draft genome sequences of four alkaliphilic bacteria belonging to the Anaerobacillus genus.</title>
        <authorList>
            <person name="Bassil N.M."/>
            <person name="Lloyd J.R."/>
        </authorList>
    </citation>
    <scope>NUCLEOTIDE SEQUENCE [LARGE SCALE GENOMIC DNA]</scope>
    <source>
        <strain evidence="13 14">DSM 22531</strain>
    </source>
</reference>
<comment type="similarity">
    <text evidence="12">Belongs to the phosphatidylserine decarboxylase family. PSD-B subfamily. Prokaryotic type I sub-subfamily.</text>
</comment>
<keyword evidence="6 12" id="KW-0472">Membrane</keyword>
<dbReference type="EC" id="4.1.1.65" evidence="12"/>
<dbReference type="InterPro" id="IPR003817">
    <property type="entry name" value="PS_Dcarbxylase"/>
</dbReference>
<comment type="pathway">
    <text evidence="1">Lipid metabolism.</text>
</comment>
<dbReference type="NCBIfam" id="NF002853">
    <property type="entry name" value="PRK03140.1"/>
    <property type="match status" value="1"/>
</dbReference>
<evidence type="ECO:0000256" key="2">
    <source>
        <dbReference type="ARBA" id="ARBA00022475"/>
    </source>
</evidence>
<dbReference type="NCBIfam" id="TIGR00163">
    <property type="entry name" value="PS_decarb"/>
    <property type="match status" value="1"/>
</dbReference>
<keyword evidence="7 12" id="KW-0865">Zymogen</keyword>
<feature type="site" description="Cleavage (non-hydrolytic); by autocatalysis" evidence="12">
    <location>
        <begin position="226"/>
        <end position="227"/>
    </location>
</feature>
<keyword evidence="10 12" id="KW-1208">Phospholipid metabolism</keyword>
<keyword evidence="2 12" id="KW-1003">Cell membrane</keyword>
<evidence type="ECO:0000256" key="5">
    <source>
        <dbReference type="ARBA" id="ARBA00023098"/>
    </source>
</evidence>
<evidence type="ECO:0000256" key="3">
    <source>
        <dbReference type="ARBA" id="ARBA00022516"/>
    </source>
</evidence>
<dbReference type="PANTHER" id="PTHR10067">
    <property type="entry name" value="PHOSPHATIDYLSERINE DECARBOXYLASE"/>
    <property type="match status" value="1"/>
</dbReference>
<comment type="function">
    <text evidence="12">Catalyzes the formation of phosphatidylethanolamine (PtdEtn) from phosphatidylserine (PtdSer).</text>
</comment>
<evidence type="ECO:0000313" key="13">
    <source>
        <dbReference type="EMBL" id="OIJ22085.1"/>
    </source>
</evidence>
<comment type="catalytic activity">
    <reaction evidence="12">
        <text>a 1,2-diacyl-sn-glycero-3-phospho-L-serine + H(+) = a 1,2-diacyl-sn-glycero-3-phosphoethanolamine + CO2</text>
        <dbReference type="Rhea" id="RHEA:20828"/>
        <dbReference type="ChEBI" id="CHEBI:15378"/>
        <dbReference type="ChEBI" id="CHEBI:16526"/>
        <dbReference type="ChEBI" id="CHEBI:57262"/>
        <dbReference type="ChEBI" id="CHEBI:64612"/>
        <dbReference type="EC" id="4.1.1.65"/>
    </reaction>
</comment>
<accession>A0A1S2MEH4</accession>
<protein>
    <recommendedName>
        <fullName evidence="12">Phosphatidylserine decarboxylase proenzyme</fullName>
        <ecNumber evidence="12">4.1.1.65</ecNumber>
    </recommendedName>
    <component>
        <recommendedName>
            <fullName evidence="12">Phosphatidylserine decarboxylase alpha chain</fullName>
        </recommendedName>
    </component>
    <component>
        <recommendedName>
            <fullName evidence="12">Phosphatidylserine decarboxylase beta chain</fullName>
        </recommendedName>
    </component>
</protein>
<keyword evidence="14" id="KW-1185">Reference proteome</keyword>
<dbReference type="GO" id="GO:0006646">
    <property type="term" value="P:phosphatidylethanolamine biosynthetic process"/>
    <property type="evidence" value="ECO:0007669"/>
    <property type="project" value="UniProtKB-UniRule"/>
</dbReference>
<feature type="chain" id="PRO_5023309750" description="Phosphatidylserine decarboxylase beta chain" evidence="12">
    <location>
        <begin position="1"/>
        <end position="226"/>
    </location>
</feature>
<evidence type="ECO:0000256" key="9">
    <source>
        <dbReference type="ARBA" id="ARBA00023239"/>
    </source>
</evidence>
<feature type="active site" description="Schiff-base intermediate with substrate; via pyruvic acid; for decarboxylase activity" evidence="12">
    <location>
        <position position="227"/>
    </location>
</feature>
<dbReference type="InterPro" id="IPR033178">
    <property type="entry name" value="PSD_type1_pro"/>
</dbReference>
<evidence type="ECO:0000313" key="14">
    <source>
        <dbReference type="Proteomes" id="UP000180057"/>
    </source>
</evidence>
<dbReference type="Pfam" id="PF02666">
    <property type="entry name" value="PS_Dcarbxylase"/>
    <property type="match status" value="1"/>
</dbReference>
<feature type="active site" description="Charge relay system; for autoendoproteolytic cleavage activity" evidence="12">
    <location>
        <position position="142"/>
    </location>
</feature>
<dbReference type="PANTHER" id="PTHR10067:SF6">
    <property type="entry name" value="PHOSPHATIDYLSERINE DECARBOXYLASE PROENZYME, MITOCHONDRIAL"/>
    <property type="match status" value="1"/>
</dbReference>
<dbReference type="RefSeq" id="WP_071388654.1">
    <property type="nucleotide sequence ID" value="NZ_MLQS01000001.1"/>
</dbReference>
<proteinExistence type="inferred from homology"/>
<keyword evidence="8 12" id="KW-0594">Phospholipid biosynthesis</keyword>
<dbReference type="UniPathway" id="UPA00558">
    <property type="reaction ID" value="UER00616"/>
</dbReference>
<keyword evidence="5 12" id="KW-0443">Lipid metabolism</keyword>
<dbReference type="HAMAP" id="MF_00662">
    <property type="entry name" value="PS_decarb_PSD_B_type1"/>
    <property type="match status" value="1"/>
</dbReference>
<dbReference type="GO" id="GO:0004609">
    <property type="term" value="F:phosphatidylserine decarboxylase activity"/>
    <property type="evidence" value="ECO:0007669"/>
    <property type="project" value="UniProtKB-UniRule"/>
</dbReference>
<comment type="PTM">
    <text evidence="12">Is synthesized initially as an inactive proenzyme. Formation of the active enzyme involves a self-maturation process in which the active site pyruvoyl group is generated from an internal serine residue via an autocatalytic post-translational modification. Two non-identical subunits are generated from the proenzyme in this reaction, and the pyruvate is formed at the N-terminus of the alpha chain, which is derived from the carboxyl end of the proenzyme. The autoendoproteolytic cleavage occurs by a canonical serine protease mechanism, in which the side chain hydroxyl group of the serine supplies its oxygen atom to form the C-terminus of the beta chain, while the remainder of the serine residue undergoes an oxidative deamination to produce ammonia and the pyruvoyl prosthetic group on the alpha chain. During this reaction, the Ser that is part of the protease active site of the proenzyme becomes the pyruvoyl prosthetic group, which constitutes an essential element of the active site of the mature decarboxylase.</text>
</comment>
<comment type="cofactor">
    <cofactor evidence="12">
        <name>pyruvate</name>
        <dbReference type="ChEBI" id="CHEBI:15361"/>
    </cofactor>
    <text evidence="12">Binds 1 pyruvoyl group covalently per subunit.</text>
</comment>
<dbReference type="EMBL" id="MLQS01000001">
    <property type="protein sequence ID" value="OIJ22085.1"/>
    <property type="molecule type" value="Genomic_DNA"/>
</dbReference>
<comment type="subcellular location">
    <subcellularLocation>
        <location evidence="12">Cell membrane</location>
        <topology evidence="12">Peripheral membrane protein</topology>
    </subcellularLocation>
</comment>
<dbReference type="InterPro" id="IPR033177">
    <property type="entry name" value="PSD-B"/>
</dbReference>
<keyword evidence="3 12" id="KW-0444">Lipid biosynthesis</keyword>
<dbReference type="OrthoDB" id="9802030at2"/>
<feature type="active site" description="Charge relay system; for autoendoproteolytic cleavage activity" evidence="12">
    <location>
        <position position="227"/>
    </location>
</feature>
<evidence type="ECO:0000256" key="10">
    <source>
        <dbReference type="ARBA" id="ARBA00023264"/>
    </source>
</evidence>
<evidence type="ECO:0000256" key="12">
    <source>
        <dbReference type="HAMAP-Rule" id="MF_00662"/>
    </source>
</evidence>
<sequence>MKKAIYQSLIELSSNRINSFLLKSFTKSKMSKVINKSFVKVFNIDETEMEKPLHQYSSLQELFIRNLKEHARTIDPHPNSMVSPVDGILADVGKITEHCTFHVKSQDYSLTEMLGNPHRAEKYKEGTYIILYLSPSHYHRIHTPFTGTIVGRWALGNKSYPVNELGLRLGKKPLSRNYRLITEVKMSNNKHYSLVKVGAMNVNSIHPTHTKTEIIKGDEMAYFTFGSTVILLFEKDTIQLEEKIKAPIDVKVGMKIGSITK</sequence>
<keyword evidence="11 12" id="KW-0670">Pyruvate</keyword>
<keyword evidence="4 12" id="KW-0210">Decarboxylase</keyword>